<dbReference type="EMBL" id="UINC01009904">
    <property type="protein sequence ID" value="SVA44278.1"/>
    <property type="molecule type" value="Genomic_DNA"/>
</dbReference>
<dbReference type="AlphaFoldDB" id="A0A381VWZ5"/>
<reference evidence="2" key="1">
    <citation type="submission" date="2018-05" db="EMBL/GenBank/DDBJ databases">
        <authorList>
            <person name="Lanie J.A."/>
            <person name="Ng W.-L."/>
            <person name="Kazmierczak K.M."/>
            <person name="Andrzejewski T.M."/>
            <person name="Davidsen T.M."/>
            <person name="Wayne K.J."/>
            <person name="Tettelin H."/>
            <person name="Glass J.I."/>
            <person name="Rusch D."/>
            <person name="Podicherti R."/>
            <person name="Tsui H.-C.T."/>
            <person name="Winkler M.E."/>
        </authorList>
    </citation>
    <scope>NUCLEOTIDE SEQUENCE</scope>
</reference>
<name>A0A381VWZ5_9ZZZZ</name>
<proteinExistence type="predicted"/>
<protein>
    <submittedName>
        <fullName evidence="2">Uncharacterized protein</fullName>
    </submittedName>
</protein>
<evidence type="ECO:0000313" key="2">
    <source>
        <dbReference type="EMBL" id="SVA44278.1"/>
    </source>
</evidence>
<feature type="region of interest" description="Disordered" evidence="1">
    <location>
        <begin position="20"/>
        <end position="66"/>
    </location>
</feature>
<organism evidence="2">
    <name type="scientific">marine metagenome</name>
    <dbReference type="NCBI Taxonomy" id="408172"/>
    <lineage>
        <taxon>unclassified sequences</taxon>
        <taxon>metagenomes</taxon>
        <taxon>ecological metagenomes</taxon>
    </lineage>
</organism>
<gene>
    <name evidence="2" type="ORF">METZ01_LOCUS97132</name>
</gene>
<accession>A0A381VWZ5</accession>
<feature type="compositionally biased region" description="Basic and acidic residues" evidence="1">
    <location>
        <begin position="41"/>
        <end position="56"/>
    </location>
</feature>
<sequence>MARDDGIRYGAGGVGMIQEIAPVSPVNPDPKKSTAKRGRPKKEEVQILEERIHDTLPSDVESMEEE</sequence>
<evidence type="ECO:0000256" key="1">
    <source>
        <dbReference type="SAM" id="MobiDB-lite"/>
    </source>
</evidence>